<dbReference type="InterPro" id="IPR014710">
    <property type="entry name" value="RmlC-like_jellyroll"/>
</dbReference>
<dbReference type="Gene3D" id="1.10.287.630">
    <property type="entry name" value="Helix hairpin bin"/>
    <property type="match status" value="1"/>
</dbReference>
<dbReference type="InterPro" id="IPR013099">
    <property type="entry name" value="K_chnl_dom"/>
</dbReference>
<accession>G0QSB1</accession>
<dbReference type="STRING" id="857967.G0QSB1"/>
<dbReference type="GeneID" id="14908048"/>
<feature type="transmembrane region" description="Helical" evidence="1">
    <location>
        <begin position="68"/>
        <end position="86"/>
    </location>
</feature>
<evidence type="ECO:0000313" key="3">
    <source>
        <dbReference type="EMBL" id="EGR31909.1"/>
    </source>
</evidence>
<protein>
    <recommendedName>
        <fullName evidence="2">Cyclic nucleotide-binding domain-containing protein</fullName>
    </recommendedName>
</protein>
<dbReference type="AlphaFoldDB" id="G0QSB1"/>
<dbReference type="PANTHER" id="PTHR10217">
    <property type="entry name" value="VOLTAGE AND LIGAND GATED POTASSIUM CHANNEL"/>
    <property type="match status" value="1"/>
</dbReference>
<feature type="transmembrane region" description="Helical" evidence="1">
    <location>
        <begin position="266"/>
        <end position="283"/>
    </location>
</feature>
<dbReference type="Proteomes" id="UP000008983">
    <property type="component" value="Unassembled WGS sequence"/>
</dbReference>
<feature type="transmembrane region" description="Helical" evidence="1">
    <location>
        <begin position="189"/>
        <end position="207"/>
    </location>
</feature>
<evidence type="ECO:0000313" key="4">
    <source>
        <dbReference type="Proteomes" id="UP000008983"/>
    </source>
</evidence>
<dbReference type="GO" id="GO:0005249">
    <property type="term" value="F:voltage-gated potassium channel activity"/>
    <property type="evidence" value="ECO:0007669"/>
    <property type="project" value="TreeGrafter"/>
</dbReference>
<feature type="transmembrane region" description="Helical" evidence="1">
    <location>
        <begin position="35"/>
        <end position="62"/>
    </location>
</feature>
<keyword evidence="4" id="KW-1185">Reference proteome</keyword>
<dbReference type="OMA" id="ETCTSCK"/>
<dbReference type="PANTHER" id="PTHR10217:SF435">
    <property type="entry name" value="POTASSIUM VOLTAGE-GATED CHANNEL PROTEIN EAG"/>
    <property type="match status" value="1"/>
</dbReference>
<dbReference type="eggNOG" id="KOG0500">
    <property type="taxonomic scope" value="Eukaryota"/>
</dbReference>
<reference evidence="3 4" key="1">
    <citation type="submission" date="2011-07" db="EMBL/GenBank/DDBJ databases">
        <authorList>
            <person name="Coyne R."/>
            <person name="Brami D."/>
            <person name="Johnson J."/>
            <person name="Hostetler J."/>
            <person name="Hannick L."/>
            <person name="Clark T."/>
            <person name="Cassidy-Hanley D."/>
            <person name="Inman J."/>
        </authorList>
    </citation>
    <scope>NUCLEOTIDE SEQUENCE [LARGE SCALE GENOMIC DNA]</scope>
    <source>
        <strain evidence="3 4">G5</strain>
    </source>
</reference>
<dbReference type="GO" id="GO:0042391">
    <property type="term" value="P:regulation of membrane potential"/>
    <property type="evidence" value="ECO:0007669"/>
    <property type="project" value="TreeGrafter"/>
</dbReference>
<name>G0QSB1_ICHMU</name>
<keyword evidence="1" id="KW-1133">Transmembrane helix</keyword>
<keyword evidence="1" id="KW-0812">Transmembrane</keyword>
<evidence type="ECO:0000256" key="1">
    <source>
        <dbReference type="SAM" id="Phobius"/>
    </source>
</evidence>
<dbReference type="Pfam" id="PF07885">
    <property type="entry name" value="Ion_trans_2"/>
    <property type="match status" value="1"/>
</dbReference>
<organism evidence="3 4">
    <name type="scientific">Ichthyophthirius multifiliis</name>
    <name type="common">White spot disease agent</name>
    <name type="synonym">Ich</name>
    <dbReference type="NCBI Taxonomy" id="5932"/>
    <lineage>
        <taxon>Eukaryota</taxon>
        <taxon>Sar</taxon>
        <taxon>Alveolata</taxon>
        <taxon>Ciliophora</taxon>
        <taxon>Intramacronucleata</taxon>
        <taxon>Oligohymenophorea</taxon>
        <taxon>Hymenostomatida</taxon>
        <taxon>Ophryoglenina</taxon>
        <taxon>Ichthyophthirius</taxon>
    </lineage>
</organism>
<dbReference type="InterPro" id="IPR050818">
    <property type="entry name" value="KCNH_animal-type"/>
</dbReference>
<dbReference type="InterPro" id="IPR000595">
    <property type="entry name" value="cNMP-bd_dom"/>
</dbReference>
<feature type="transmembrane region" description="Helical" evidence="1">
    <location>
        <begin position="237"/>
        <end position="254"/>
    </location>
</feature>
<dbReference type="Gene3D" id="1.10.287.70">
    <property type="match status" value="1"/>
</dbReference>
<keyword evidence="1" id="KW-0472">Membrane</keyword>
<proteinExistence type="predicted"/>
<feature type="transmembrane region" description="Helical" evidence="1">
    <location>
        <begin position="106"/>
        <end position="124"/>
    </location>
</feature>
<feature type="domain" description="Cyclic nucleotide-binding" evidence="2">
    <location>
        <begin position="372"/>
        <end position="422"/>
    </location>
</feature>
<dbReference type="OrthoDB" id="415460at2759"/>
<dbReference type="EMBL" id="GL983809">
    <property type="protein sequence ID" value="EGR31909.1"/>
    <property type="molecule type" value="Genomic_DNA"/>
</dbReference>
<dbReference type="CDD" id="cd00038">
    <property type="entry name" value="CAP_ED"/>
    <property type="match status" value="1"/>
</dbReference>
<dbReference type="PROSITE" id="PS50042">
    <property type="entry name" value="CNMP_BINDING_3"/>
    <property type="match status" value="1"/>
</dbReference>
<dbReference type="SUPFAM" id="SSF51206">
    <property type="entry name" value="cAMP-binding domain-like"/>
    <property type="match status" value="1"/>
</dbReference>
<dbReference type="InParanoid" id="G0QSB1"/>
<gene>
    <name evidence="3" type="ORF">IMG5_100600</name>
</gene>
<dbReference type="InterPro" id="IPR018490">
    <property type="entry name" value="cNMP-bd_dom_sf"/>
</dbReference>
<dbReference type="SUPFAM" id="SSF81324">
    <property type="entry name" value="Voltage-gated potassium channels"/>
    <property type="match status" value="1"/>
</dbReference>
<sequence>MYLNLQEELEAQVPHQDFEKWEYNNLKLQMINHRIIHIILLKNTLQLMQIFIFLNIYFFFYIKQNKKLFGLFLISLLLLLILYLFLSNILLQYKIQVFQLFQFKNFLFLLLELKYFLLFLQQIFMNYIKERFLFDLIIFILFCIGNRNNLYTDLFILLKVQDIFNILREIDERFQFKGKIQNIYELSKIIIFILIFAHFLACCWHQAGVYSFNQGEQETWLGKTYQDHYNENNNKQIYIQSMYWAVVSMITLGYGDIIPKNQIEMVFVIFATLLSCIIFAYAMNSIGEILKQMGRKKLILKQQMGIINTYMRKRCLNQEIQVKVRKYFEYLNKEQMEDNEQSSQLILNMPQSLKEEVFQDVYGQILKSKKMLNLHFSNQFLMELSMQMKEKRYGPEEILLKQNNVSKNLYFIMKGKGDLFNEINFFTEKISEFTAITGNVTSLAILEKCSFLQIIKKFPKDYEQYCYMRDNIKLYENIQGMDHQCVGCSSYSHTLESCQYVNFVRNRQKILAYYTKNNYFFRIGIILKEKDKLNHGILGKNLIIHLLLKNKLNKKNNKQ</sequence>
<evidence type="ECO:0000259" key="2">
    <source>
        <dbReference type="PROSITE" id="PS50042"/>
    </source>
</evidence>
<dbReference type="GO" id="GO:0005886">
    <property type="term" value="C:plasma membrane"/>
    <property type="evidence" value="ECO:0007669"/>
    <property type="project" value="TreeGrafter"/>
</dbReference>
<dbReference type="RefSeq" id="XP_004035395.1">
    <property type="nucleotide sequence ID" value="XM_004035347.1"/>
</dbReference>
<dbReference type="Gene3D" id="2.60.120.10">
    <property type="entry name" value="Jelly Rolls"/>
    <property type="match status" value="1"/>
</dbReference>